<reference evidence="3" key="1">
    <citation type="journal article" date="2021" name="Curr. Microbiol.">
        <title>Complete genome of nocamycin-producing strain Saccharothrix syringae NRRL B-16468 reveals the biosynthetic potential for secondary metabolites.</title>
        <authorList>
            <person name="Mo X."/>
            <person name="Yang S."/>
        </authorList>
    </citation>
    <scope>NUCLEOTIDE SEQUENCE [LARGE SCALE GENOMIC DNA]</scope>
    <source>
        <strain evidence="3">ATCC 51364 / DSM 43886 / JCM 6844 / KCTC 9398 / NBRC 14523 / NRRL B-16468 / INA 2240</strain>
    </source>
</reference>
<protein>
    <recommendedName>
        <fullName evidence="1">Rhodanese domain-containing protein</fullName>
    </recommendedName>
</protein>
<dbReference type="OrthoDB" id="9770030at2"/>
<name>A0A5Q0H4D2_SACSY</name>
<dbReference type="RefSeq" id="WP_033430258.1">
    <property type="nucleotide sequence ID" value="NZ_CP034550.1"/>
</dbReference>
<sequence>MTATTSAAGPHDRIAHVRLLDVRWRPDIPDGRPAHAAGHVPGALRVRPGDGVAVCRGSGVTTAALRIAALHPGSWSRWSSRPDRPVATGAP</sequence>
<feature type="domain" description="Rhodanese" evidence="1">
    <location>
        <begin position="13"/>
        <end position="87"/>
    </location>
</feature>
<evidence type="ECO:0000313" key="3">
    <source>
        <dbReference type="Proteomes" id="UP000325787"/>
    </source>
</evidence>
<organism evidence="2 3">
    <name type="scientific">Saccharothrix syringae</name>
    <name type="common">Nocardiopsis syringae</name>
    <dbReference type="NCBI Taxonomy" id="103733"/>
    <lineage>
        <taxon>Bacteria</taxon>
        <taxon>Bacillati</taxon>
        <taxon>Actinomycetota</taxon>
        <taxon>Actinomycetes</taxon>
        <taxon>Pseudonocardiales</taxon>
        <taxon>Pseudonocardiaceae</taxon>
        <taxon>Saccharothrix</taxon>
    </lineage>
</organism>
<dbReference type="KEGG" id="ssyi:EKG83_30190"/>
<proteinExistence type="predicted"/>
<dbReference type="InterPro" id="IPR036873">
    <property type="entry name" value="Rhodanese-like_dom_sf"/>
</dbReference>
<evidence type="ECO:0000313" key="2">
    <source>
        <dbReference type="EMBL" id="QFZ21086.1"/>
    </source>
</evidence>
<dbReference type="AlphaFoldDB" id="A0A5Q0H4D2"/>
<keyword evidence="3" id="KW-1185">Reference proteome</keyword>
<accession>A0A5Q0H4D2</accession>
<dbReference type="PROSITE" id="PS50206">
    <property type="entry name" value="RHODANESE_3"/>
    <property type="match status" value="1"/>
</dbReference>
<dbReference type="InterPro" id="IPR001763">
    <property type="entry name" value="Rhodanese-like_dom"/>
</dbReference>
<gene>
    <name evidence="2" type="ORF">EKG83_30190</name>
</gene>
<dbReference type="EMBL" id="CP034550">
    <property type="protein sequence ID" value="QFZ21086.1"/>
    <property type="molecule type" value="Genomic_DNA"/>
</dbReference>
<evidence type="ECO:0000259" key="1">
    <source>
        <dbReference type="PROSITE" id="PS50206"/>
    </source>
</evidence>
<dbReference type="Proteomes" id="UP000325787">
    <property type="component" value="Chromosome"/>
</dbReference>
<dbReference type="SUPFAM" id="SSF52821">
    <property type="entry name" value="Rhodanese/Cell cycle control phosphatase"/>
    <property type="match status" value="1"/>
</dbReference>